<feature type="compositionally biased region" description="Low complexity" evidence="2">
    <location>
        <begin position="282"/>
        <end position="293"/>
    </location>
</feature>
<keyword evidence="4" id="KW-1185">Reference proteome</keyword>
<evidence type="ECO:0000313" key="4">
    <source>
        <dbReference type="Proteomes" id="UP000070544"/>
    </source>
</evidence>
<evidence type="ECO:0000256" key="1">
    <source>
        <dbReference type="SAM" id="Coils"/>
    </source>
</evidence>
<dbReference type="Gene3D" id="1.10.287.1490">
    <property type="match status" value="1"/>
</dbReference>
<dbReference type="AlphaFoldDB" id="A0A139A8K3"/>
<dbReference type="OrthoDB" id="10490279at2759"/>
<protein>
    <submittedName>
        <fullName evidence="3">Uncharacterized protein</fullName>
    </submittedName>
</protein>
<keyword evidence="1" id="KW-0175">Coiled coil</keyword>
<feature type="compositionally biased region" description="Polar residues" evidence="2">
    <location>
        <begin position="45"/>
        <end position="65"/>
    </location>
</feature>
<feature type="region of interest" description="Disordered" evidence="2">
    <location>
        <begin position="28"/>
        <end position="65"/>
    </location>
</feature>
<dbReference type="Proteomes" id="UP000070544">
    <property type="component" value="Unassembled WGS sequence"/>
</dbReference>
<sequence length="432" mass="46563">MAFLFRRTTQSNENPFLDAAAAAQTQSLNGTTNSQKQKIHAAPSDSLSALTLSESDGSDTTTNDTFSLHSNSAATMSAQKEEEIIEENILLRQQLVRLADQVSADEERKEFEFTRRLKELELQHQCDLDDLNEAHERDADEWRQEISSLRAQLATSQTEVHRLSARAAQLADDLDQARERCSVLQGQIDGVREDRDGKIQRLEAEAEDLHAKLADAHRARVQAQVGQRQQEELVDSLKNKYAAVSSHLIELREDHNRLLRILESVRGPTLRVTDHTSNSNRPGSPTTSTRAPSPSEPPFSPVSTTSSSTETSQWSHAHSAGTAPALHSSSTSASTPASPIRRAYTLRVATSRMQDPSLAEHGGAAAAGTLHLGGARLVRKPSASIPRRRNSPMMAAAEAVSLGAVSPGAGSGAPAPVGAAGDKPAVLDVVPL</sequence>
<feature type="compositionally biased region" description="Low complexity" evidence="2">
    <location>
        <begin position="322"/>
        <end position="338"/>
    </location>
</feature>
<feature type="region of interest" description="Disordered" evidence="2">
    <location>
        <begin position="270"/>
        <end position="338"/>
    </location>
</feature>
<reference evidence="3 4" key="1">
    <citation type="journal article" date="2015" name="Genome Biol. Evol.">
        <title>Phylogenomic analyses indicate that early fungi evolved digesting cell walls of algal ancestors of land plants.</title>
        <authorList>
            <person name="Chang Y."/>
            <person name="Wang S."/>
            <person name="Sekimoto S."/>
            <person name="Aerts A.L."/>
            <person name="Choi C."/>
            <person name="Clum A."/>
            <person name="LaButti K.M."/>
            <person name="Lindquist E.A."/>
            <person name="Yee Ngan C."/>
            <person name="Ohm R.A."/>
            <person name="Salamov A.A."/>
            <person name="Grigoriev I.V."/>
            <person name="Spatafora J.W."/>
            <person name="Berbee M.L."/>
        </authorList>
    </citation>
    <scope>NUCLEOTIDE SEQUENCE [LARGE SCALE GENOMIC DNA]</scope>
    <source>
        <strain evidence="3 4">JEL478</strain>
    </source>
</reference>
<evidence type="ECO:0000256" key="2">
    <source>
        <dbReference type="SAM" id="MobiDB-lite"/>
    </source>
</evidence>
<gene>
    <name evidence="3" type="ORF">M427DRAFT_59020</name>
</gene>
<feature type="compositionally biased region" description="Low complexity" evidence="2">
    <location>
        <begin position="301"/>
        <end position="312"/>
    </location>
</feature>
<evidence type="ECO:0000313" key="3">
    <source>
        <dbReference type="EMBL" id="KXS13122.1"/>
    </source>
</evidence>
<dbReference type="EMBL" id="KQ965782">
    <property type="protein sequence ID" value="KXS13122.1"/>
    <property type="molecule type" value="Genomic_DNA"/>
</dbReference>
<accession>A0A139A8K3</accession>
<name>A0A139A8K3_GONPJ</name>
<feature type="coiled-coil region" evidence="1">
    <location>
        <begin position="132"/>
        <end position="219"/>
    </location>
</feature>
<proteinExistence type="predicted"/>
<organism evidence="3 4">
    <name type="scientific">Gonapodya prolifera (strain JEL478)</name>
    <name type="common">Monoblepharis prolifera</name>
    <dbReference type="NCBI Taxonomy" id="1344416"/>
    <lineage>
        <taxon>Eukaryota</taxon>
        <taxon>Fungi</taxon>
        <taxon>Fungi incertae sedis</taxon>
        <taxon>Chytridiomycota</taxon>
        <taxon>Chytridiomycota incertae sedis</taxon>
        <taxon>Monoblepharidomycetes</taxon>
        <taxon>Monoblepharidales</taxon>
        <taxon>Gonapodyaceae</taxon>
        <taxon>Gonapodya</taxon>
    </lineage>
</organism>